<keyword evidence="2" id="KW-1185">Reference proteome</keyword>
<proteinExistence type="predicted"/>
<evidence type="ECO:0000313" key="1">
    <source>
        <dbReference type="EMBL" id="TGZ47360.1"/>
    </source>
</evidence>
<protein>
    <submittedName>
        <fullName evidence="1">Uncharacterized protein</fullName>
    </submittedName>
</protein>
<reference evidence="1 2" key="1">
    <citation type="journal article" date="2019" name="Philos. Trans. R. Soc. Lond., B, Biol. Sci.">
        <title>Ant behaviour and brain gene expression of defending hosts depend on the ecological success of the intruding social parasite.</title>
        <authorList>
            <person name="Kaur R."/>
            <person name="Stoldt M."/>
            <person name="Jongepier E."/>
            <person name="Feldmeyer B."/>
            <person name="Menzel F."/>
            <person name="Bornberg-Bauer E."/>
            <person name="Foitzik S."/>
        </authorList>
    </citation>
    <scope>NUCLEOTIDE SEQUENCE [LARGE SCALE GENOMIC DNA]</scope>
    <source>
        <tissue evidence="1">Whole body</tissue>
    </source>
</reference>
<evidence type="ECO:0000313" key="2">
    <source>
        <dbReference type="Proteomes" id="UP000310200"/>
    </source>
</evidence>
<sequence length="197" mass="22350">MWFNLIPRIVACLRPIDSIHRGLASKCAICVNDRSESRLSSTYYASVCAPRVAADQPVHSRLQIDAAQSMDAVDDFRRSEVNIGKESSRFVSVGTPLAMHFRGLHRTPDVIDLLQIGIRNHLARRPRLRLVFVYDLCDRVTRIVTGGIYRSRVTAALTKTGGKKETREGVEVKIDRRFAHLNRKIRKHNEGLFISEL</sequence>
<comment type="caution">
    <text evidence="1">The sequence shown here is derived from an EMBL/GenBank/DDBJ whole genome shotgun (WGS) entry which is preliminary data.</text>
</comment>
<dbReference type="AlphaFoldDB" id="A0A4S2KE18"/>
<organism evidence="1 2">
    <name type="scientific">Temnothorax longispinosus</name>
    <dbReference type="NCBI Taxonomy" id="300112"/>
    <lineage>
        <taxon>Eukaryota</taxon>
        <taxon>Metazoa</taxon>
        <taxon>Ecdysozoa</taxon>
        <taxon>Arthropoda</taxon>
        <taxon>Hexapoda</taxon>
        <taxon>Insecta</taxon>
        <taxon>Pterygota</taxon>
        <taxon>Neoptera</taxon>
        <taxon>Endopterygota</taxon>
        <taxon>Hymenoptera</taxon>
        <taxon>Apocrita</taxon>
        <taxon>Aculeata</taxon>
        <taxon>Formicoidea</taxon>
        <taxon>Formicidae</taxon>
        <taxon>Myrmicinae</taxon>
        <taxon>Temnothorax</taxon>
    </lineage>
</organism>
<name>A0A4S2KE18_9HYME</name>
<accession>A0A4S2KE18</accession>
<gene>
    <name evidence="1" type="ORF">DBV15_00103</name>
</gene>
<dbReference type="Proteomes" id="UP000310200">
    <property type="component" value="Unassembled WGS sequence"/>
</dbReference>
<dbReference type="EMBL" id="QBLH01002732">
    <property type="protein sequence ID" value="TGZ47360.1"/>
    <property type="molecule type" value="Genomic_DNA"/>
</dbReference>